<feature type="compositionally biased region" description="Low complexity" evidence="2">
    <location>
        <begin position="39"/>
        <end position="62"/>
    </location>
</feature>
<protein>
    <recommendedName>
        <fullName evidence="6">DUF4352 domain-containing protein</fullName>
    </recommendedName>
</protein>
<keyword evidence="3" id="KW-0472">Membrane</keyword>
<keyword evidence="5" id="KW-1185">Reference proteome</keyword>
<evidence type="ECO:0008006" key="6">
    <source>
        <dbReference type="Google" id="ProtNLM"/>
    </source>
</evidence>
<keyword evidence="3" id="KW-1133">Transmembrane helix</keyword>
<proteinExistence type="predicted"/>
<feature type="transmembrane region" description="Helical" evidence="3">
    <location>
        <begin position="12"/>
        <end position="33"/>
    </location>
</feature>
<dbReference type="Gene3D" id="2.60.40.1240">
    <property type="match status" value="1"/>
</dbReference>
<evidence type="ECO:0000256" key="1">
    <source>
        <dbReference type="ARBA" id="ARBA00022729"/>
    </source>
</evidence>
<organism evidence="4 5">
    <name type="scientific">Microbacterium croceum</name>
    <dbReference type="NCBI Taxonomy" id="2851645"/>
    <lineage>
        <taxon>Bacteria</taxon>
        <taxon>Bacillati</taxon>
        <taxon>Actinomycetota</taxon>
        <taxon>Actinomycetes</taxon>
        <taxon>Micrococcales</taxon>
        <taxon>Microbacteriaceae</taxon>
        <taxon>Microbacterium</taxon>
    </lineage>
</organism>
<sequence>MSESESTPRTRRIWIWVAVAVVAIAVAVGVWAFTAGQLAASPTSTASETPTPQPTEVETPTPGATAPVEKPDDATETPLDEVVELDQGASIKLVSVDAVTAGRDIPGESSGPAVKVILSVTNTGDKPLDTGGVSVNLTYDGDDRTPAPAVSADDATVLPASIAPGESAEATFYFAVPVASDGDIRIMVDILAAASDVVFVGARP</sequence>
<dbReference type="RefSeq" id="WP_247629001.1">
    <property type="nucleotide sequence ID" value="NZ_JAHWXN010000001.1"/>
</dbReference>
<feature type="region of interest" description="Disordered" evidence="2">
    <location>
        <begin position="39"/>
        <end position="75"/>
    </location>
</feature>
<accession>A0ABT0FBZ5</accession>
<dbReference type="Proteomes" id="UP001300096">
    <property type="component" value="Unassembled WGS sequence"/>
</dbReference>
<dbReference type="EMBL" id="JAHWXN010000001">
    <property type="protein sequence ID" value="MCK2035585.1"/>
    <property type="molecule type" value="Genomic_DNA"/>
</dbReference>
<name>A0ABT0FBZ5_9MICO</name>
<reference evidence="4 5" key="1">
    <citation type="submission" date="2021-06" db="EMBL/GenBank/DDBJ databases">
        <title>Genome-based taxonomic framework of Microbacterium strains isolated from marine environment, the description of four new species and reclassification of four preexisting species.</title>
        <authorList>
            <person name="Lee S.D."/>
            <person name="Kim S.-M."/>
            <person name="Byeon Y.-S."/>
            <person name="Yang H.L."/>
            <person name="Kim I.S."/>
        </authorList>
    </citation>
    <scope>NUCLEOTIDE SEQUENCE [LARGE SCALE GENOMIC DNA]</scope>
    <source>
        <strain evidence="4 5">SSW1-49</strain>
    </source>
</reference>
<evidence type="ECO:0000256" key="3">
    <source>
        <dbReference type="SAM" id="Phobius"/>
    </source>
</evidence>
<evidence type="ECO:0000256" key="2">
    <source>
        <dbReference type="SAM" id="MobiDB-lite"/>
    </source>
</evidence>
<comment type="caution">
    <text evidence="4">The sequence shown here is derived from an EMBL/GenBank/DDBJ whole genome shotgun (WGS) entry which is preliminary data.</text>
</comment>
<evidence type="ECO:0000313" key="5">
    <source>
        <dbReference type="Proteomes" id="UP001300096"/>
    </source>
</evidence>
<gene>
    <name evidence="4" type="ORF">KZC51_05475</name>
</gene>
<dbReference type="InterPro" id="IPR029050">
    <property type="entry name" value="Immunoprotect_excell_Ig-like"/>
</dbReference>
<evidence type="ECO:0000313" key="4">
    <source>
        <dbReference type="EMBL" id="MCK2035585.1"/>
    </source>
</evidence>
<keyword evidence="1" id="KW-0732">Signal</keyword>
<keyword evidence="3" id="KW-0812">Transmembrane</keyword>